<gene>
    <name evidence="2" type="ORF">E2C01_099942</name>
</gene>
<dbReference type="AlphaFoldDB" id="A0A5B7KC14"/>
<feature type="compositionally biased region" description="Acidic residues" evidence="1">
    <location>
        <begin position="32"/>
        <end position="41"/>
    </location>
</feature>
<reference evidence="2 3" key="1">
    <citation type="submission" date="2019-05" db="EMBL/GenBank/DDBJ databases">
        <title>Another draft genome of Portunus trituberculatus and its Hox gene families provides insights of decapod evolution.</title>
        <authorList>
            <person name="Jeong J.-H."/>
            <person name="Song I."/>
            <person name="Kim S."/>
            <person name="Choi T."/>
            <person name="Kim D."/>
            <person name="Ryu S."/>
            <person name="Kim W."/>
        </authorList>
    </citation>
    <scope>NUCLEOTIDE SEQUENCE [LARGE SCALE GENOMIC DNA]</scope>
    <source>
        <tissue evidence="2">Muscle</tissue>
    </source>
</reference>
<evidence type="ECO:0000256" key="1">
    <source>
        <dbReference type="SAM" id="MobiDB-lite"/>
    </source>
</evidence>
<name>A0A5B7KC14_PORTR</name>
<sequence>MKARISRRYFPPRANSGCRGGGLSTGRKGVETAEEWEEEERGNELRSVSVRKDLPALAPTPDNSP</sequence>
<proteinExistence type="predicted"/>
<protein>
    <submittedName>
        <fullName evidence="2">Uncharacterized protein</fullName>
    </submittedName>
</protein>
<organism evidence="2 3">
    <name type="scientific">Portunus trituberculatus</name>
    <name type="common">Swimming crab</name>
    <name type="synonym">Neptunus trituberculatus</name>
    <dbReference type="NCBI Taxonomy" id="210409"/>
    <lineage>
        <taxon>Eukaryota</taxon>
        <taxon>Metazoa</taxon>
        <taxon>Ecdysozoa</taxon>
        <taxon>Arthropoda</taxon>
        <taxon>Crustacea</taxon>
        <taxon>Multicrustacea</taxon>
        <taxon>Malacostraca</taxon>
        <taxon>Eumalacostraca</taxon>
        <taxon>Eucarida</taxon>
        <taxon>Decapoda</taxon>
        <taxon>Pleocyemata</taxon>
        <taxon>Brachyura</taxon>
        <taxon>Eubrachyura</taxon>
        <taxon>Portunoidea</taxon>
        <taxon>Portunidae</taxon>
        <taxon>Portuninae</taxon>
        <taxon>Portunus</taxon>
    </lineage>
</organism>
<evidence type="ECO:0000313" key="2">
    <source>
        <dbReference type="EMBL" id="MPD04264.1"/>
    </source>
</evidence>
<dbReference type="Proteomes" id="UP000324222">
    <property type="component" value="Unassembled WGS sequence"/>
</dbReference>
<accession>A0A5B7KC14</accession>
<dbReference type="EMBL" id="VSRR010140200">
    <property type="protein sequence ID" value="MPD04264.1"/>
    <property type="molecule type" value="Genomic_DNA"/>
</dbReference>
<comment type="caution">
    <text evidence="2">The sequence shown here is derived from an EMBL/GenBank/DDBJ whole genome shotgun (WGS) entry which is preliminary data.</text>
</comment>
<keyword evidence="3" id="KW-1185">Reference proteome</keyword>
<feature type="region of interest" description="Disordered" evidence="1">
    <location>
        <begin position="1"/>
        <end position="65"/>
    </location>
</feature>
<evidence type="ECO:0000313" key="3">
    <source>
        <dbReference type="Proteomes" id="UP000324222"/>
    </source>
</evidence>